<keyword evidence="2" id="KW-1185">Reference proteome</keyword>
<dbReference type="Proteomes" id="UP000054495">
    <property type="component" value="Unassembled WGS sequence"/>
</dbReference>
<name>A0A0D6LSM5_9BILA</name>
<organism evidence="1 2">
    <name type="scientific">Ancylostoma ceylanicum</name>
    <dbReference type="NCBI Taxonomy" id="53326"/>
    <lineage>
        <taxon>Eukaryota</taxon>
        <taxon>Metazoa</taxon>
        <taxon>Ecdysozoa</taxon>
        <taxon>Nematoda</taxon>
        <taxon>Chromadorea</taxon>
        <taxon>Rhabditida</taxon>
        <taxon>Rhabditina</taxon>
        <taxon>Rhabditomorpha</taxon>
        <taxon>Strongyloidea</taxon>
        <taxon>Ancylostomatidae</taxon>
        <taxon>Ancylostomatinae</taxon>
        <taxon>Ancylostoma</taxon>
    </lineage>
</organism>
<sequence>MFNVNPSGILTAVQKLRNFLDQRPKISGDQEIYQSAGDSAVATPFVSLLQRHTWQRRACRCSNTIHGNTRHGNASNTIRVVAATPRVTTRGMPLLQHCPRRHSTCRCSNTTYVVAATPHQWRCVPNSYWDHAGDTPKLRQHCGSAGEIPYLNGGHARCEERIDNWQEICKCEEDFCNTFAYLRSSIDSRQDRHDIVQFTKQEAPYPPVHARPLKASERPPMWAKFVAEQFSPGKQSQQQQRLAIFWPEDNWREIPTN</sequence>
<dbReference type="AlphaFoldDB" id="A0A0D6LSM5"/>
<reference evidence="1 2" key="1">
    <citation type="submission" date="2013-05" db="EMBL/GenBank/DDBJ databases">
        <title>Draft genome of the parasitic nematode Anyclostoma ceylanicum.</title>
        <authorList>
            <person name="Mitreva M."/>
        </authorList>
    </citation>
    <scope>NUCLEOTIDE SEQUENCE [LARGE SCALE GENOMIC DNA]</scope>
</reference>
<proteinExistence type="predicted"/>
<evidence type="ECO:0000313" key="2">
    <source>
        <dbReference type="Proteomes" id="UP000054495"/>
    </source>
</evidence>
<dbReference type="EMBL" id="KE124916">
    <property type="protein sequence ID" value="EPB75070.1"/>
    <property type="molecule type" value="Genomic_DNA"/>
</dbReference>
<evidence type="ECO:0000313" key="1">
    <source>
        <dbReference type="EMBL" id="EPB75070.1"/>
    </source>
</evidence>
<accession>A0A0D6LSM5</accession>
<gene>
    <name evidence="1" type="ORF">ANCCEY_05840</name>
</gene>
<protein>
    <submittedName>
        <fullName evidence="1">Uncharacterized protein</fullName>
    </submittedName>
</protein>